<keyword evidence="2" id="KW-1185">Reference proteome</keyword>
<evidence type="ECO:0000313" key="2">
    <source>
        <dbReference type="Proteomes" id="UP001177744"/>
    </source>
</evidence>
<dbReference type="Proteomes" id="UP001177744">
    <property type="component" value="Unassembled WGS sequence"/>
</dbReference>
<evidence type="ECO:0000313" key="1">
    <source>
        <dbReference type="EMBL" id="KAK1333135.1"/>
    </source>
</evidence>
<organism evidence="1 2">
    <name type="scientific">Cnephaeus nilssonii</name>
    <name type="common">Northern bat</name>
    <name type="synonym">Eptesicus nilssonii</name>
    <dbReference type="NCBI Taxonomy" id="3371016"/>
    <lineage>
        <taxon>Eukaryota</taxon>
        <taxon>Metazoa</taxon>
        <taxon>Chordata</taxon>
        <taxon>Craniata</taxon>
        <taxon>Vertebrata</taxon>
        <taxon>Euteleostomi</taxon>
        <taxon>Mammalia</taxon>
        <taxon>Eutheria</taxon>
        <taxon>Laurasiatheria</taxon>
        <taxon>Chiroptera</taxon>
        <taxon>Yangochiroptera</taxon>
        <taxon>Vespertilionidae</taxon>
        <taxon>Cnephaeus</taxon>
    </lineage>
</organism>
<dbReference type="EMBL" id="JAULJE010000017">
    <property type="protein sequence ID" value="KAK1333135.1"/>
    <property type="molecule type" value="Genomic_DNA"/>
</dbReference>
<comment type="caution">
    <text evidence="1">The sequence shown here is derived from an EMBL/GenBank/DDBJ whole genome shotgun (WGS) entry which is preliminary data.</text>
</comment>
<dbReference type="AlphaFoldDB" id="A0AA40LHP7"/>
<protein>
    <submittedName>
        <fullName evidence="1">Uncharacterized protein</fullName>
    </submittedName>
</protein>
<proteinExistence type="predicted"/>
<gene>
    <name evidence="1" type="ORF">QTO34_006672</name>
</gene>
<sequence length="196" mass="21127">MVLDFTACYLPGAVSSLTGPSLNSAEGGRLTQASSQSGLAYSSANSIDRALTDCFLLPQALVLERRLNTISALEKLPMCPGHIGRPSNVVSTVTETMPRELRKHRGQGRGGLLEITLSCEKLLRICKDLATRRVLTCLTLVPALQLGLLCHAKELGHSFRSWSALKCFKPGDCPSKTGVLEIPPSTCWAWGFTGDQ</sequence>
<accession>A0AA40LHP7</accession>
<name>A0AA40LHP7_CNENI</name>
<reference evidence="1" key="1">
    <citation type="submission" date="2023-06" db="EMBL/GenBank/DDBJ databases">
        <title>Reference genome for the Northern bat (Eptesicus nilssonii), a most northern bat species.</title>
        <authorList>
            <person name="Laine V.N."/>
            <person name="Pulliainen A.T."/>
            <person name="Lilley T.M."/>
        </authorList>
    </citation>
    <scope>NUCLEOTIDE SEQUENCE</scope>
    <source>
        <strain evidence="1">BLF_Eptnil</strain>
        <tissue evidence="1">Kidney</tissue>
    </source>
</reference>